<keyword evidence="1" id="KW-1133">Transmembrane helix</keyword>
<keyword evidence="1" id="KW-0472">Membrane</keyword>
<dbReference type="Pfam" id="PF18075">
    <property type="entry name" value="FtsX_ECD"/>
    <property type="match status" value="1"/>
</dbReference>
<dbReference type="RefSeq" id="WP_358141384.1">
    <property type="nucleotide sequence ID" value="NZ_JBFALK010000032.1"/>
</dbReference>
<reference evidence="3 4" key="1">
    <citation type="submission" date="2024-06" db="EMBL/GenBank/DDBJ databases">
        <title>The Natural Products Discovery Center: Release of the First 8490 Sequenced Strains for Exploring Actinobacteria Biosynthetic Diversity.</title>
        <authorList>
            <person name="Kalkreuter E."/>
            <person name="Kautsar S.A."/>
            <person name="Yang D."/>
            <person name="Bader C.D."/>
            <person name="Teijaro C.N."/>
            <person name="Fluegel L."/>
            <person name="Davis C.M."/>
            <person name="Simpson J.R."/>
            <person name="Lauterbach L."/>
            <person name="Steele A.D."/>
            <person name="Gui C."/>
            <person name="Meng S."/>
            <person name="Li G."/>
            <person name="Viehrig K."/>
            <person name="Ye F."/>
            <person name="Su P."/>
            <person name="Kiefer A.F."/>
            <person name="Nichols A."/>
            <person name="Cepeda A.J."/>
            <person name="Yan W."/>
            <person name="Fan B."/>
            <person name="Jiang Y."/>
            <person name="Adhikari A."/>
            <person name="Zheng C.-J."/>
            <person name="Schuster L."/>
            <person name="Cowan T.M."/>
            <person name="Smanski M.J."/>
            <person name="Chevrette M.G."/>
            <person name="De Carvalho L.P.S."/>
            <person name="Shen B."/>
        </authorList>
    </citation>
    <scope>NUCLEOTIDE SEQUENCE [LARGE SCALE GENOMIC DNA]</scope>
    <source>
        <strain evidence="3 4">NPDC050100</strain>
    </source>
</reference>
<proteinExistence type="predicted"/>
<evidence type="ECO:0000313" key="3">
    <source>
        <dbReference type="EMBL" id="MEV0974588.1"/>
    </source>
</evidence>
<evidence type="ECO:0000256" key="1">
    <source>
        <dbReference type="SAM" id="Phobius"/>
    </source>
</evidence>
<keyword evidence="1" id="KW-0812">Transmembrane</keyword>
<gene>
    <name evidence="3" type="ORF">AB0I59_38855</name>
</gene>
<evidence type="ECO:0000259" key="2">
    <source>
        <dbReference type="Pfam" id="PF18075"/>
    </source>
</evidence>
<keyword evidence="4" id="KW-1185">Reference proteome</keyword>
<name>A0ABV3GSI4_MICGL</name>
<dbReference type="Proteomes" id="UP001551675">
    <property type="component" value="Unassembled WGS sequence"/>
</dbReference>
<feature type="transmembrane region" description="Helical" evidence="1">
    <location>
        <begin position="39"/>
        <end position="58"/>
    </location>
</feature>
<comment type="caution">
    <text evidence="3">The sequence shown here is derived from an EMBL/GenBank/DDBJ whole genome shotgun (WGS) entry which is preliminary data.</text>
</comment>
<evidence type="ECO:0000313" key="4">
    <source>
        <dbReference type="Proteomes" id="UP001551675"/>
    </source>
</evidence>
<accession>A0ABV3GSI4</accession>
<dbReference type="Gene3D" id="3.30.70.3040">
    <property type="match status" value="1"/>
</dbReference>
<feature type="domain" description="FtsX extracellular" evidence="2">
    <location>
        <begin position="90"/>
        <end position="190"/>
    </location>
</feature>
<sequence>MIEQRLRDALSEAARTADHRSVRPLAVPSRRSRVRVSRFVVVPAVVVAAVSVGVFLVVRPTPPAATVARPVAYSLAQLSLAGGASWEDNIAVFLCKKDDPFPVCKKRAATEDDRRRIRQVLESLPEVESVRFETQMEAYENFRADNADSKFLSVIKPTDLPESFRAKLKQGADHKAVVRAVEHLPGISNVIDTACVMDRSKC</sequence>
<dbReference type="InterPro" id="IPR040690">
    <property type="entry name" value="FtsX_ECD"/>
</dbReference>
<organism evidence="3 4">
    <name type="scientific">Microtetraspora glauca</name>
    <dbReference type="NCBI Taxonomy" id="1996"/>
    <lineage>
        <taxon>Bacteria</taxon>
        <taxon>Bacillati</taxon>
        <taxon>Actinomycetota</taxon>
        <taxon>Actinomycetes</taxon>
        <taxon>Streptosporangiales</taxon>
        <taxon>Streptosporangiaceae</taxon>
        <taxon>Microtetraspora</taxon>
    </lineage>
</organism>
<protein>
    <submittedName>
        <fullName evidence="3">Permease-like cell division protein FtsX</fullName>
    </submittedName>
</protein>
<dbReference type="EMBL" id="JBFALK010000032">
    <property type="protein sequence ID" value="MEV0974588.1"/>
    <property type="molecule type" value="Genomic_DNA"/>
</dbReference>